<keyword evidence="10" id="KW-0175">Coiled coil</keyword>
<dbReference type="GO" id="GO:0006281">
    <property type="term" value="P:DNA repair"/>
    <property type="evidence" value="ECO:0007669"/>
    <property type="project" value="UniProtKB-KW"/>
</dbReference>
<dbReference type="InterPro" id="IPR004604">
    <property type="entry name" value="DNA_recomb/repair_RecN"/>
</dbReference>
<accession>A0A7W0CRC8</accession>
<dbReference type="GO" id="GO:0009432">
    <property type="term" value="P:SOS response"/>
    <property type="evidence" value="ECO:0007669"/>
    <property type="project" value="TreeGrafter"/>
</dbReference>
<dbReference type="FunFam" id="3.40.50.300:FF:000356">
    <property type="entry name" value="DNA repair protein RecN"/>
    <property type="match status" value="1"/>
</dbReference>
<dbReference type="FunFam" id="3.40.50.300:FF:000319">
    <property type="entry name" value="DNA repair protein RecN"/>
    <property type="match status" value="1"/>
</dbReference>
<evidence type="ECO:0000256" key="9">
    <source>
        <dbReference type="PIRNR" id="PIRNR003128"/>
    </source>
</evidence>
<keyword evidence="4" id="KW-0547">Nucleotide-binding</keyword>
<keyword evidence="5 9" id="KW-0227">DNA damage</keyword>
<feature type="domain" description="RecF/RecN/SMC N-terminal" evidence="11">
    <location>
        <begin position="6"/>
        <end position="519"/>
    </location>
</feature>
<dbReference type="CDD" id="cd03241">
    <property type="entry name" value="ABC_RecN"/>
    <property type="match status" value="1"/>
</dbReference>
<evidence type="ECO:0000256" key="5">
    <source>
        <dbReference type="ARBA" id="ARBA00022763"/>
    </source>
</evidence>
<evidence type="ECO:0000259" key="11">
    <source>
        <dbReference type="Pfam" id="PF02463"/>
    </source>
</evidence>
<dbReference type="PANTHER" id="PTHR11059">
    <property type="entry name" value="DNA REPAIR PROTEIN RECN"/>
    <property type="match status" value="1"/>
</dbReference>
<dbReference type="PANTHER" id="PTHR11059:SF0">
    <property type="entry name" value="DNA REPAIR PROTEIN RECN"/>
    <property type="match status" value="1"/>
</dbReference>
<comment type="function">
    <text evidence="1 9">May be involved in recombinational repair of damaged DNA.</text>
</comment>
<protein>
    <recommendedName>
        <fullName evidence="3 9">DNA repair protein RecN</fullName>
    </recommendedName>
    <alternativeName>
        <fullName evidence="8 9">Recombination protein N</fullName>
    </alternativeName>
</protein>
<keyword evidence="13" id="KW-1185">Reference proteome</keyword>
<dbReference type="GO" id="GO:0006310">
    <property type="term" value="P:DNA recombination"/>
    <property type="evidence" value="ECO:0007669"/>
    <property type="project" value="InterPro"/>
</dbReference>
<evidence type="ECO:0000313" key="12">
    <source>
        <dbReference type="EMBL" id="MBA2895926.1"/>
    </source>
</evidence>
<dbReference type="RefSeq" id="WP_181614682.1">
    <property type="nucleotide sequence ID" value="NZ_BAABAM010000007.1"/>
</dbReference>
<comment type="caution">
    <text evidence="12">The sequence shown here is derived from an EMBL/GenBank/DDBJ whole genome shotgun (WGS) entry which is preliminary data.</text>
</comment>
<evidence type="ECO:0000256" key="10">
    <source>
        <dbReference type="SAM" id="Coils"/>
    </source>
</evidence>
<dbReference type="NCBIfam" id="TIGR00634">
    <property type="entry name" value="recN"/>
    <property type="match status" value="1"/>
</dbReference>
<evidence type="ECO:0000256" key="2">
    <source>
        <dbReference type="ARBA" id="ARBA00009441"/>
    </source>
</evidence>
<reference evidence="12 13" key="1">
    <citation type="submission" date="2020-07" db="EMBL/GenBank/DDBJ databases">
        <title>Genomic Encyclopedia of Type Strains, Phase IV (KMG-IV): sequencing the most valuable type-strain genomes for metagenomic binning, comparative biology and taxonomic classification.</title>
        <authorList>
            <person name="Goeker M."/>
        </authorList>
    </citation>
    <scope>NUCLEOTIDE SEQUENCE [LARGE SCALE GENOMIC DNA]</scope>
    <source>
        <strain evidence="12 13">DSM 45533</strain>
    </source>
</reference>
<evidence type="ECO:0000313" key="13">
    <source>
        <dbReference type="Proteomes" id="UP000530928"/>
    </source>
</evidence>
<dbReference type="PIRSF" id="PIRSF003128">
    <property type="entry name" value="RecN"/>
    <property type="match status" value="1"/>
</dbReference>
<dbReference type="Proteomes" id="UP000530928">
    <property type="component" value="Unassembled WGS sequence"/>
</dbReference>
<evidence type="ECO:0000256" key="3">
    <source>
        <dbReference type="ARBA" id="ARBA00021315"/>
    </source>
</evidence>
<gene>
    <name evidence="12" type="ORF">HNR30_007317</name>
</gene>
<dbReference type="Pfam" id="PF02463">
    <property type="entry name" value="SMC_N"/>
    <property type="match status" value="1"/>
</dbReference>
<feature type="coiled-coil region" evidence="10">
    <location>
        <begin position="346"/>
        <end position="373"/>
    </location>
</feature>
<name>A0A7W0CRC8_9ACTN</name>
<dbReference type="AlphaFoldDB" id="A0A7W0CRC8"/>
<evidence type="ECO:0000256" key="4">
    <source>
        <dbReference type="ARBA" id="ARBA00022741"/>
    </source>
</evidence>
<evidence type="ECO:0000256" key="1">
    <source>
        <dbReference type="ARBA" id="ARBA00003618"/>
    </source>
</evidence>
<dbReference type="SUPFAM" id="SSF52540">
    <property type="entry name" value="P-loop containing nucleoside triphosphate hydrolases"/>
    <property type="match status" value="1"/>
</dbReference>
<dbReference type="Gene3D" id="3.40.50.300">
    <property type="entry name" value="P-loop containing nucleotide triphosphate hydrolases"/>
    <property type="match status" value="2"/>
</dbReference>
<evidence type="ECO:0000256" key="8">
    <source>
        <dbReference type="ARBA" id="ARBA00033408"/>
    </source>
</evidence>
<comment type="similarity">
    <text evidence="2 9">Belongs to the RecN family.</text>
</comment>
<keyword evidence="6" id="KW-0067">ATP-binding</keyword>
<evidence type="ECO:0000256" key="6">
    <source>
        <dbReference type="ARBA" id="ARBA00022840"/>
    </source>
</evidence>
<dbReference type="GO" id="GO:0043590">
    <property type="term" value="C:bacterial nucleoid"/>
    <property type="evidence" value="ECO:0007669"/>
    <property type="project" value="TreeGrafter"/>
</dbReference>
<dbReference type="EMBL" id="JACDUR010000008">
    <property type="protein sequence ID" value="MBA2895926.1"/>
    <property type="molecule type" value="Genomic_DNA"/>
</dbReference>
<evidence type="ECO:0000256" key="7">
    <source>
        <dbReference type="ARBA" id="ARBA00023204"/>
    </source>
</evidence>
<keyword evidence="7 9" id="KW-0234">DNA repair</keyword>
<sequence length="567" mass="60790">MRPRVEEVRIQGLGVIDEAVLQLSPGFNVVTGETGAGKTMVVTGLGLLFGGRADPSRIRPGADRATVEGTLVIEAGGRVAQQVEDIGGEVEEGELIISRTVSAEGRSRAWLGGRTVPVGTLTYLADDLVAVHGQMDQQRLLQAARQRAALDRYAGEDLVKPLRAYRQSYKRHKQVSALLEELTAKARERVQEADLLRFSLDEIEKAAPKAGEDVELREEEERLSHADTLRTAATTAHTALLGDPMSDSAFDVIALLGQARSAIEGVRDFDPSLGGVAERLAEAGYLISDVATDLAAYAESIEADPVRLSVVQERRALLTGLIRKYADSSEGVLAWAEQAAARLTELEGDDDRIDDLQREYTELTGKLTELASDLTRIRQGAAERFGDAVTEELTALAMPHARVVVHLTQSGEFGPEGVDEVELRMAAHPAAPPLPLHKGASGGELSRVMLAIEVVFAGADPVPTFVFDEVDAGVGGKAAVEIGRRLARLARTAQVIVVTHLPQVAAFADQHLVVEKASDGSVVRSGVVALDHENRVRELSRMLAGLEDSELGRAHAEELLALAAADR</sequence>
<dbReference type="InterPro" id="IPR027417">
    <property type="entry name" value="P-loop_NTPase"/>
</dbReference>
<dbReference type="GO" id="GO:0005524">
    <property type="term" value="F:ATP binding"/>
    <property type="evidence" value="ECO:0007669"/>
    <property type="project" value="UniProtKB-KW"/>
</dbReference>
<dbReference type="InterPro" id="IPR003395">
    <property type="entry name" value="RecF/RecN/SMC_N"/>
</dbReference>
<proteinExistence type="inferred from homology"/>
<organism evidence="12 13">
    <name type="scientific">Nonomuraea soli</name>
    <dbReference type="NCBI Taxonomy" id="1032476"/>
    <lineage>
        <taxon>Bacteria</taxon>
        <taxon>Bacillati</taxon>
        <taxon>Actinomycetota</taxon>
        <taxon>Actinomycetes</taxon>
        <taxon>Streptosporangiales</taxon>
        <taxon>Streptosporangiaceae</taxon>
        <taxon>Nonomuraea</taxon>
    </lineage>
</organism>